<accession>A0AAQ3U365</accession>
<evidence type="ECO:0000256" key="1">
    <source>
        <dbReference type="SAM" id="MobiDB-lite"/>
    </source>
</evidence>
<dbReference type="EMBL" id="CP144750">
    <property type="protein sequence ID" value="WVZ82079.1"/>
    <property type="molecule type" value="Genomic_DNA"/>
</dbReference>
<dbReference type="AlphaFoldDB" id="A0AAQ3U365"/>
<evidence type="ECO:0000313" key="3">
    <source>
        <dbReference type="Proteomes" id="UP001341281"/>
    </source>
</evidence>
<feature type="compositionally biased region" description="Basic and acidic residues" evidence="1">
    <location>
        <begin position="60"/>
        <end position="76"/>
    </location>
</feature>
<dbReference type="EMBL" id="CP144750">
    <property type="protein sequence ID" value="WVZ82082.1"/>
    <property type="molecule type" value="Genomic_DNA"/>
</dbReference>
<reference evidence="2 3" key="1">
    <citation type="submission" date="2024-02" db="EMBL/GenBank/DDBJ databases">
        <title>High-quality chromosome-scale genome assembly of Pensacola bahiagrass (Paspalum notatum Flugge var. saurae).</title>
        <authorList>
            <person name="Vega J.M."/>
            <person name="Podio M."/>
            <person name="Orjuela J."/>
            <person name="Siena L.A."/>
            <person name="Pessino S.C."/>
            <person name="Combes M.C."/>
            <person name="Mariac C."/>
            <person name="Albertini E."/>
            <person name="Pupilli F."/>
            <person name="Ortiz J.P.A."/>
            <person name="Leblanc O."/>
        </authorList>
    </citation>
    <scope>NUCLEOTIDE SEQUENCE [LARGE SCALE GENOMIC DNA]</scope>
    <source>
        <strain evidence="2">R1</strain>
        <tissue evidence="2">Leaf</tissue>
    </source>
</reference>
<gene>
    <name evidence="2" type="ORF">U9M48_029385</name>
</gene>
<evidence type="ECO:0000313" key="2">
    <source>
        <dbReference type="EMBL" id="WVZ82082.1"/>
    </source>
</evidence>
<feature type="region of interest" description="Disordered" evidence="1">
    <location>
        <begin position="1"/>
        <end position="138"/>
    </location>
</feature>
<sequence>PGRKGGPQYKNRIFCVPTKEKQGREASEPYFTLARGGGRRRGSKTLGVRASARSSPLTPRDGRRGRSDSGRQKGNPESEQFLFASPIPVPPDPARDRAREAWAVGGRSSLPLPAHPSARLFPPRSPLRPIRSPQLTDH</sequence>
<feature type="compositionally biased region" description="Basic and acidic residues" evidence="1">
    <location>
        <begin position="18"/>
        <end position="27"/>
    </location>
</feature>
<organism evidence="2 3">
    <name type="scientific">Paspalum notatum var. saurae</name>
    <dbReference type="NCBI Taxonomy" id="547442"/>
    <lineage>
        <taxon>Eukaryota</taxon>
        <taxon>Viridiplantae</taxon>
        <taxon>Streptophyta</taxon>
        <taxon>Embryophyta</taxon>
        <taxon>Tracheophyta</taxon>
        <taxon>Spermatophyta</taxon>
        <taxon>Magnoliopsida</taxon>
        <taxon>Liliopsida</taxon>
        <taxon>Poales</taxon>
        <taxon>Poaceae</taxon>
        <taxon>PACMAD clade</taxon>
        <taxon>Panicoideae</taxon>
        <taxon>Andropogonodae</taxon>
        <taxon>Paspaleae</taxon>
        <taxon>Paspalinae</taxon>
        <taxon>Paspalum</taxon>
    </lineage>
</organism>
<feature type="compositionally biased region" description="Low complexity" evidence="1">
    <location>
        <begin position="116"/>
        <end position="138"/>
    </location>
</feature>
<protein>
    <submittedName>
        <fullName evidence="2">Uncharacterized protein</fullName>
    </submittedName>
</protein>
<keyword evidence="3" id="KW-1185">Reference proteome</keyword>
<dbReference type="EMBL" id="CP144750">
    <property type="protein sequence ID" value="WVZ82080.1"/>
    <property type="molecule type" value="Genomic_DNA"/>
</dbReference>
<dbReference type="Proteomes" id="UP001341281">
    <property type="component" value="Chromosome 06"/>
</dbReference>
<name>A0AAQ3U365_PASNO</name>
<proteinExistence type="predicted"/>
<feature type="non-terminal residue" evidence="2">
    <location>
        <position position="138"/>
    </location>
</feature>